<feature type="region of interest" description="Disordered" evidence="1">
    <location>
        <begin position="1"/>
        <end position="21"/>
    </location>
</feature>
<organism evidence="2 3">
    <name type="scientific">Paramecium octaurelia</name>
    <dbReference type="NCBI Taxonomy" id="43137"/>
    <lineage>
        <taxon>Eukaryota</taxon>
        <taxon>Sar</taxon>
        <taxon>Alveolata</taxon>
        <taxon>Ciliophora</taxon>
        <taxon>Intramacronucleata</taxon>
        <taxon>Oligohymenophorea</taxon>
        <taxon>Peniculida</taxon>
        <taxon>Parameciidae</taxon>
        <taxon>Paramecium</taxon>
    </lineage>
</organism>
<sequence length="308" mass="36179">MLGHTQSSCIKISKQHQERKYRNRGTRFTSVLGQQVDYSQAFNTSYRICSTLPKLSGQAGNITFIWSLLQLNIQTIGGKSTHTIQKLIKNESCISAVGLTNSKLFENDFAVQDSQLLILKHHRIRYNASKQRYQLNVKQTYNTSYTHCFRKIHQQVIQENMRDLEIYSESQDIKETKLQILQFPLLYDISYLTTVIRKQMSRGTRQKNLFNLRALAYLQNKLSIICDDLSVVSKRATINMCKFKIMKAKVSAEHKQQRRYFEAVNFSWKYRFLVRQNGKLQQQQQFIVLIINSYQMMLLVGYHNYQGM</sequence>
<evidence type="ECO:0000313" key="2">
    <source>
        <dbReference type="EMBL" id="CAD8177775.1"/>
    </source>
</evidence>
<dbReference type="EMBL" id="CAJJDP010000068">
    <property type="protein sequence ID" value="CAD8177775.1"/>
    <property type="molecule type" value="Genomic_DNA"/>
</dbReference>
<proteinExistence type="predicted"/>
<name>A0A8S1VNH2_PAROT</name>
<keyword evidence="3" id="KW-1185">Reference proteome</keyword>
<dbReference type="AlphaFoldDB" id="A0A8S1VNH2"/>
<evidence type="ECO:0000313" key="3">
    <source>
        <dbReference type="Proteomes" id="UP000683925"/>
    </source>
</evidence>
<evidence type="ECO:0000256" key="1">
    <source>
        <dbReference type="SAM" id="MobiDB-lite"/>
    </source>
</evidence>
<gene>
    <name evidence="2" type="ORF">POCTA_138.1.T0690229</name>
</gene>
<accession>A0A8S1VNH2</accession>
<reference evidence="2" key="1">
    <citation type="submission" date="2021-01" db="EMBL/GenBank/DDBJ databases">
        <authorList>
            <consortium name="Genoscope - CEA"/>
            <person name="William W."/>
        </authorList>
    </citation>
    <scope>NUCLEOTIDE SEQUENCE</scope>
</reference>
<feature type="compositionally biased region" description="Polar residues" evidence="1">
    <location>
        <begin position="1"/>
        <end position="10"/>
    </location>
</feature>
<protein>
    <submittedName>
        <fullName evidence="2">Uncharacterized protein</fullName>
    </submittedName>
</protein>
<dbReference type="Proteomes" id="UP000683925">
    <property type="component" value="Unassembled WGS sequence"/>
</dbReference>
<comment type="caution">
    <text evidence="2">The sequence shown here is derived from an EMBL/GenBank/DDBJ whole genome shotgun (WGS) entry which is preliminary data.</text>
</comment>